<protein>
    <submittedName>
        <fullName evidence="2">Uncharacterized protein</fullName>
    </submittedName>
</protein>
<dbReference type="Proteomes" id="UP000218209">
    <property type="component" value="Unassembled WGS sequence"/>
</dbReference>
<evidence type="ECO:0000256" key="1">
    <source>
        <dbReference type="SAM" id="MobiDB-lite"/>
    </source>
</evidence>
<dbReference type="AlphaFoldDB" id="A0A1X6NS45"/>
<reference evidence="2 3" key="1">
    <citation type="submission" date="2017-03" db="EMBL/GenBank/DDBJ databases">
        <title>WGS assembly of Porphyra umbilicalis.</title>
        <authorList>
            <person name="Brawley S.H."/>
            <person name="Blouin N.A."/>
            <person name="Ficko-Blean E."/>
            <person name="Wheeler G.L."/>
            <person name="Lohr M."/>
            <person name="Goodson H.V."/>
            <person name="Jenkins J.W."/>
            <person name="Blaby-Haas C.E."/>
            <person name="Helliwell K.E."/>
            <person name="Chan C."/>
            <person name="Marriage T."/>
            <person name="Bhattacharya D."/>
            <person name="Klein A.S."/>
            <person name="Badis Y."/>
            <person name="Brodie J."/>
            <person name="Cao Y."/>
            <person name="Collen J."/>
            <person name="Dittami S.M."/>
            <person name="Gachon C.M."/>
            <person name="Green B.R."/>
            <person name="Karpowicz S."/>
            <person name="Kim J.W."/>
            <person name="Kudahl U."/>
            <person name="Lin S."/>
            <person name="Michel G."/>
            <person name="Mittag M."/>
            <person name="Olson B.J."/>
            <person name="Pangilinan J."/>
            <person name="Peng Y."/>
            <person name="Qiu H."/>
            <person name="Shu S."/>
            <person name="Singer J.T."/>
            <person name="Smith A.G."/>
            <person name="Sprecher B.N."/>
            <person name="Wagner V."/>
            <person name="Wang W."/>
            <person name="Wang Z.-Y."/>
            <person name="Yan J."/>
            <person name="Yarish C."/>
            <person name="Zoeuner-Riek S."/>
            <person name="Zhuang Y."/>
            <person name="Zou Y."/>
            <person name="Lindquist E.A."/>
            <person name="Grimwood J."/>
            <person name="Barry K."/>
            <person name="Rokhsar D.S."/>
            <person name="Schmutz J."/>
            <person name="Stiller J.W."/>
            <person name="Grossman A.R."/>
            <person name="Prochnik S.E."/>
        </authorList>
    </citation>
    <scope>NUCLEOTIDE SEQUENCE [LARGE SCALE GENOMIC DNA]</scope>
    <source>
        <strain evidence="2">4086291</strain>
    </source>
</reference>
<accession>A0A1X6NS45</accession>
<feature type="region of interest" description="Disordered" evidence="1">
    <location>
        <begin position="1"/>
        <end position="67"/>
    </location>
</feature>
<proteinExistence type="predicted"/>
<evidence type="ECO:0000313" key="2">
    <source>
        <dbReference type="EMBL" id="OSX71395.1"/>
    </source>
</evidence>
<dbReference type="OrthoDB" id="4237at2759"/>
<organism evidence="2 3">
    <name type="scientific">Porphyra umbilicalis</name>
    <name type="common">Purple laver</name>
    <name type="synonym">Red alga</name>
    <dbReference type="NCBI Taxonomy" id="2786"/>
    <lineage>
        <taxon>Eukaryota</taxon>
        <taxon>Rhodophyta</taxon>
        <taxon>Bangiophyceae</taxon>
        <taxon>Bangiales</taxon>
        <taxon>Bangiaceae</taxon>
        <taxon>Porphyra</taxon>
    </lineage>
</organism>
<sequence length="149" mass="15653">MPSPGFSPRALTDASRSRAAGPPPPLCRTPPSKNRRSPPPQPPSSGGGGGGGRPSAAHDEEGPLVPYDVTVLPPPVVHLGRFLLPAKVDSGHLLRLGDGDGAQSYVVRGVRFRYALQGGRWRMTGKSVEVKTVARRVLEAHLEGVLGKS</sequence>
<keyword evidence="3" id="KW-1185">Reference proteome</keyword>
<name>A0A1X6NS45_PORUM</name>
<evidence type="ECO:0000313" key="3">
    <source>
        <dbReference type="Proteomes" id="UP000218209"/>
    </source>
</evidence>
<dbReference type="EMBL" id="KV919137">
    <property type="protein sequence ID" value="OSX71395.1"/>
    <property type="molecule type" value="Genomic_DNA"/>
</dbReference>
<gene>
    <name evidence="2" type="ORF">BU14_0537s0003</name>
</gene>